<proteinExistence type="predicted"/>
<reference evidence="1" key="1">
    <citation type="submission" date="2023-04" db="EMBL/GenBank/DDBJ databases">
        <title>A chromosome-level genome assembly of the parasitoid wasp Eretmocerus hayati.</title>
        <authorList>
            <person name="Zhong Y."/>
            <person name="Liu S."/>
            <person name="Liu Y."/>
        </authorList>
    </citation>
    <scope>NUCLEOTIDE SEQUENCE</scope>
    <source>
        <strain evidence="1">ZJU_SS_LIU_2023</strain>
    </source>
</reference>
<evidence type="ECO:0000313" key="1">
    <source>
        <dbReference type="EMBL" id="KAJ8672715.1"/>
    </source>
</evidence>
<sequence length="2386" mass="252199">MAADSDGDLIETVITCEGNLGDPEFPQKFKIIVDQLQSLVCKDKEQELKVNKVEPWNSVRVTFSIPKEAALRLRELAAQGSSTLTQLGILSVQVEGDQVISLRIAGRYGGEAQEIVLQSAPSQESGNKSQGDNISAASNADSNTISVPGPSNVNNISSTLRNVAQIIAAGTSTEKSPQFRSPNVVAPTDCDQIPSFLAKSAQPTPMGGPASSSAAQVVTNASVTSPRTSYNGPFPFASMTHAAQAIHSREAGGIKTTAAATAAVAQFKHHNQPPPPYPAVQDAATATVTSPQAALAAPQPVAVLGPNQYKSPSVVASSPSPNSGTLGTMSAGASYHNTGGCPPTVSAAGNQVALSSPLLVNLLQNDGASPGIGQSQPQQQQQKMSSPGVVDGANLANRMRPQKKPTARRKELLVSPSASPPSLDSLRTEDLIVSTAMITDLGHGPGSAFAQVNAVQSPTIVPQQQQLLQPPQVMQQPSVTTPTAMHSQVQIQQKFPVRQELAARSTAPMEISQQQAHIQNQVTARFSSNGQQARMPLPQRQQPLPQQQQSLLGQQDLSNQGQPISQEIQSSIDEPQTEQSNVVNVQLQAQQQVSQPAPPGASQQRLPFVGTQQGRPAQTTENHIIPPYSRQTQPQPQPQQPQQATPQFGGMQHQHQLNQGMNVQQLLHHNQQKNMNINTGATSDFRYGQSQNILSRNNPGSTGVVDSESNGTTSNTTHWSTQDIPMPQGAQMNTAVTQRLPQNVVAPSSIQPRSTDRNSAQTPMIKQNSSSNLGERGPVKVEVNRPSGERETTSTGKPRQYLINPLTGLMEPMPSESSESEPESALEGPQEDFFSFNDRSNSICSDDDDSNFSRKNDTTTNTDQSDSETTAKSTASESSLKHNKLKSSRDVQSPMPPEKIKLRLKLEKSEPVTPAYKVDVSFVNTPSRKADKSASKSSFSSAGGLPNTSIPSNVAGVSSSMPMSPAIGVNAGATTPSGGSGSGGEEPRVPPLHISLRGRNASVVQIGKKEKKSIKELDADSTNLKRKGKLKKTKDSTDGNKLLQKKSINMIIGTSPDSKLSSSMANSSNFVESNNLLQTSVTKASVSKESGESSPNNSLGSKSVETSIPDATPRAQPTSPSHTAKSVSTHQIDVDDLPLNSRIDSPFKQKSVNQQQKLGESDLFNHVSEPKIGGGKTKRRDSKKKSDPGESVVREQNLLSGGRIVDNQAKWRKLGYKGGDTVTQKKAGAALQGPAVAVSGTSNNDLSVVKKVGEMRRTSDGDITGNKSMSGQSAALSSTGNKSEPNGVRKDLVSHEKRRRLSLVDEKDLLTSESQSGESTFAGAGSQKLTSDFGSLQRTTMLSHVQSMNAKFNSNSAFDNERNDSIVSPKMSSLSSNQPTDPSLESVKTILEETTSLSSSKTASSITKTTLPVNQLKAELEAKVQSISQKLKNHALSMPSKNDSVNRLTAAAALQAKKLAQNHHAALNKLSMMANKVETVQRANMIKTSTPIDKLSEHSSKQEPPSTVAEQLVSHKPSLPVSEISVTETSVKQKLAESVTPSNVSSSQIGLANSIDTSASSGPNNSGAGANTGGEDSGIESMDALSEKSPNQSESPLHRPAATQETVTTTSVKSTDSSCSSSSNSSSSVQGEPPPPQQSTTSNKNNVPSSTVSSSSSEMCSESRSSGLDDKGGGDTRENHVEGGADTDKSRSIEASRSVSTEELQNHQSEVQQSARSSNHLALAVEIKSETDDGESKRVKDSEAALSTEAAVKADPESTGSACGPSSCSVADTALSTNVKVESGAAEATDEKKPASDSLNRLSGEQHSPASNNNNSSNNNNKNINSVPVVFNNVSGVKVEKIEEQDAKIGCSVSDSELENKPSIESKLEFKPSVEPELEIKEEEPKIDDTRQQPLGEPAKSPKPDSANVDQSQAVAQVHSSRQSSAVLSKITDELAKKAVAVATGDTSGVSSCELNVQSPLAGDDPQPIRITPPLYTYSNPAVLQRDDTPSPAPQTPTESESAESVLVSAEHLKRKRRRKQELEGRLDVSCVEENDVEAVAAAATVAAHQINSEEFIGGSKRGPKSLLEQLLVEETAAAAGNTNPTGGGVASEKRSLRTRSQKSSSLRSNTHERRSISPLSKSATAAASKASSASGTKVSPVTATGPAKTAGKRKRQESESSVASNNEDQSQLQTPRPGKRKCSENAAGLIKACMGVDESAGGPVKRQLATGKDDTSKKSSTLPKGKKGPMLVDIESSDDEQPLEAPPRAKLRALDDTTTISTKSKDPKSSLASATTSNQQLASVQNHNPGNGRAQRESRTGGGPTVVRDRLRGSSVSSNESIGEVTTRRSVRQSTASPLATPAGNTRGASRSMDDVNRRKTRSGAAVLAETTDQPKRRRTSRENK</sequence>
<organism evidence="1 2">
    <name type="scientific">Eretmocerus hayati</name>
    <dbReference type="NCBI Taxonomy" id="131215"/>
    <lineage>
        <taxon>Eukaryota</taxon>
        <taxon>Metazoa</taxon>
        <taxon>Ecdysozoa</taxon>
        <taxon>Arthropoda</taxon>
        <taxon>Hexapoda</taxon>
        <taxon>Insecta</taxon>
        <taxon>Pterygota</taxon>
        <taxon>Neoptera</taxon>
        <taxon>Endopterygota</taxon>
        <taxon>Hymenoptera</taxon>
        <taxon>Apocrita</taxon>
        <taxon>Proctotrupomorpha</taxon>
        <taxon>Chalcidoidea</taxon>
        <taxon>Aphelinidae</taxon>
        <taxon>Aphelininae</taxon>
        <taxon>Eretmocerus</taxon>
    </lineage>
</organism>
<protein>
    <submittedName>
        <fullName evidence="1">Uncharacterized protein</fullName>
    </submittedName>
</protein>
<accession>A0ACC2NN69</accession>
<keyword evidence="2" id="KW-1185">Reference proteome</keyword>
<dbReference type="EMBL" id="CM056743">
    <property type="protein sequence ID" value="KAJ8672715.1"/>
    <property type="molecule type" value="Genomic_DNA"/>
</dbReference>
<gene>
    <name evidence="1" type="ORF">QAD02_003975</name>
</gene>
<name>A0ACC2NN69_9HYME</name>
<comment type="caution">
    <text evidence="1">The sequence shown here is derived from an EMBL/GenBank/DDBJ whole genome shotgun (WGS) entry which is preliminary data.</text>
</comment>
<dbReference type="Proteomes" id="UP001239111">
    <property type="component" value="Chromosome 3"/>
</dbReference>
<evidence type="ECO:0000313" key="2">
    <source>
        <dbReference type="Proteomes" id="UP001239111"/>
    </source>
</evidence>